<dbReference type="GO" id="GO:0006310">
    <property type="term" value="P:DNA recombination"/>
    <property type="evidence" value="ECO:0007669"/>
    <property type="project" value="InterPro"/>
</dbReference>
<evidence type="ECO:0000259" key="4">
    <source>
        <dbReference type="PROSITE" id="PS50160"/>
    </source>
</evidence>
<dbReference type="InterPro" id="IPR012310">
    <property type="entry name" value="DNA_ligase_ATP-dep_cent"/>
</dbReference>
<dbReference type="PROSITE" id="PS50160">
    <property type="entry name" value="DNA_LIGASE_A3"/>
    <property type="match status" value="1"/>
</dbReference>
<dbReference type="GO" id="GO:0006281">
    <property type="term" value="P:DNA repair"/>
    <property type="evidence" value="ECO:0007669"/>
    <property type="project" value="InterPro"/>
</dbReference>
<accession>A0AA96L9G1</accession>
<dbReference type="PANTHER" id="PTHR45674">
    <property type="entry name" value="DNA LIGASE 1/3 FAMILY MEMBER"/>
    <property type="match status" value="1"/>
</dbReference>
<keyword evidence="2 5" id="KW-0436">Ligase</keyword>
<dbReference type="RefSeq" id="WP_315603351.1">
    <property type="nucleotide sequence ID" value="NZ_CP130318.1"/>
</dbReference>
<evidence type="ECO:0000256" key="3">
    <source>
        <dbReference type="ARBA" id="ARBA00034003"/>
    </source>
</evidence>
<feature type="domain" description="ATP-dependent DNA ligase family profile" evidence="4">
    <location>
        <begin position="96"/>
        <end position="236"/>
    </location>
</feature>
<dbReference type="KEGG" id="paun:MJA45_18315"/>
<dbReference type="Pfam" id="PF01068">
    <property type="entry name" value="DNA_ligase_A_M"/>
    <property type="match status" value="1"/>
</dbReference>
<dbReference type="AlphaFoldDB" id="A0AA96L9G1"/>
<comment type="catalytic activity">
    <reaction evidence="3">
        <text>ATP + (deoxyribonucleotide)n-3'-hydroxyl + 5'-phospho-(deoxyribonucleotide)m = (deoxyribonucleotide)n+m + AMP + diphosphate.</text>
        <dbReference type="EC" id="6.5.1.1"/>
    </reaction>
</comment>
<dbReference type="GO" id="GO:0005524">
    <property type="term" value="F:ATP binding"/>
    <property type="evidence" value="ECO:0007669"/>
    <property type="project" value="InterPro"/>
</dbReference>
<evidence type="ECO:0000256" key="2">
    <source>
        <dbReference type="ARBA" id="ARBA00022598"/>
    </source>
</evidence>
<dbReference type="NCBIfam" id="NF005796">
    <property type="entry name" value="PRK07636.1"/>
    <property type="match status" value="1"/>
</dbReference>
<protein>
    <submittedName>
        <fullName evidence="5">RNA ligase family protein</fullName>
    </submittedName>
</protein>
<dbReference type="PANTHER" id="PTHR45674:SF4">
    <property type="entry name" value="DNA LIGASE 1"/>
    <property type="match status" value="1"/>
</dbReference>
<dbReference type="Gene3D" id="2.40.50.140">
    <property type="entry name" value="Nucleic acid-binding proteins"/>
    <property type="match status" value="1"/>
</dbReference>
<dbReference type="Gene3D" id="3.30.470.30">
    <property type="entry name" value="DNA ligase/mRNA capping enzyme"/>
    <property type="match status" value="1"/>
</dbReference>
<dbReference type="GO" id="GO:0003910">
    <property type="term" value="F:DNA ligase (ATP) activity"/>
    <property type="evidence" value="ECO:0007669"/>
    <property type="project" value="UniProtKB-EC"/>
</dbReference>
<keyword evidence="6" id="KW-1185">Reference proteome</keyword>
<dbReference type="Gene3D" id="3.30.1490.70">
    <property type="match status" value="1"/>
</dbReference>
<dbReference type="Proteomes" id="UP001305702">
    <property type="component" value="Chromosome"/>
</dbReference>
<gene>
    <name evidence="5" type="ORF">MJA45_18315</name>
</gene>
<dbReference type="SUPFAM" id="SSF50249">
    <property type="entry name" value="Nucleic acid-binding proteins"/>
    <property type="match status" value="1"/>
</dbReference>
<organism evidence="5 6">
    <name type="scientific">Paenibacillus aurantius</name>
    <dbReference type="NCBI Taxonomy" id="2918900"/>
    <lineage>
        <taxon>Bacteria</taxon>
        <taxon>Bacillati</taxon>
        <taxon>Bacillota</taxon>
        <taxon>Bacilli</taxon>
        <taxon>Bacillales</taxon>
        <taxon>Paenibacillaceae</taxon>
        <taxon>Paenibacillus</taxon>
    </lineage>
</organism>
<sequence length="281" mass="32753">MLLETGDQPFNDDRYLFEPKIDGHRLILSHRNGQTKLYTRYQNECTRQYPELLRVPTNDDVILDGEVACIDPDTGEICLESVMERFRTTKQTKIQYAYKTQPVHFVAFDILSHNGRDLRRLPLAERKVILNEVLEDNHYFSKSMVVDGRGTELFRLIQERNMEGIVAKRKDSIYVSKRSNQWVKIINWQYADVYIAGYRRKEFGWLAAVPTADGQMRTAGVIELGVTPEQKRAFYGVCKHLVIGEDNHFVHLDPRIRAKVKIRNWTRSGMLRSPAFVEFAL</sequence>
<evidence type="ECO:0000313" key="6">
    <source>
        <dbReference type="Proteomes" id="UP001305702"/>
    </source>
</evidence>
<evidence type="ECO:0000256" key="1">
    <source>
        <dbReference type="ARBA" id="ARBA00007572"/>
    </source>
</evidence>
<proteinExistence type="inferred from homology"/>
<evidence type="ECO:0000313" key="5">
    <source>
        <dbReference type="EMBL" id="WNQ09579.1"/>
    </source>
</evidence>
<dbReference type="CDD" id="cd07906">
    <property type="entry name" value="Adenylation_DNA_ligase_LigD_LigC"/>
    <property type="match status" value="1"/>
</dbReference>
<reference evidence="5 6" key="1">
    <citation type="submission" date="2022-02" db="EMBL/GenBank/DDBJ databases">
        <title>Paenibacillus sp. MBLB1776 Whole Genome Shotgun Sequencing.</title>
        <authorList>
            <person name="Hwang C.Y."/>
            <person name="Cho E.-S."/>
            <person name="Seo M.-J."/>
        </authorList>
    </citation>
    <scope>NUCLEOTIDE SEQUENCE [LARGE SCALE GENOMIC DNA]</scope>
    <source>
        <strain evidence="5 6">MBLB1776</strain>
    </source>
</reference>
<dbReference type="EMBL" id="CP130318">
    <property type="protein sequence ID" value="WNQ09579.1"/>
    <property type="molecule type" value="Genomic_DNA"/>
</dbReference>
<name>A0AA96L9G1_9BACL</name>
<dbReference type="InterPro" id="IPR050191">
    <property type="entry name" value="ATP-dep_DNA_ligase"/>
</dbReference>
<dbReference type="InterPro" id="IPR012340">
    <property type="entry name" value="NA-bd_OB-fold"/>
</dbReference>
<dbReference type="SUPFAM" id="SSF56091">
    <property type="entry name" value="DNA ligase/mRNA capping enzyme, catalytic domain"/>
    <property type="match status" value="1"/>
</dbReference>
<comment type="similarity">
    <text evidence="1">Belongs to the ATP-dependent DNA ligase family.</text>
</comment>